<dbReference type="FunFam" id="1.10.8.710:FF:000004">
    <property type="entry name" value="Dynein axonemal heavy chain 6"/>
    <property type="match status" value="1"/>
</dbReference>
<dbReference type="Gene3D" id="1.10.8.1220">
    <property type="match status" value="1"/>
</dbReference>
<dbReference type="GO" id="GO:0008569">
    <property type="term" value="F:minus-end-directed microtubule motor activity"/>
    <property type="evidence" value="ECO:0007669"/>
    <property type="project" value="InterPro"/>
</dbReference>
<dbReference type="PANTHER" id="PTHR22878">
    <property type="entry name" value="DYNEIN HEAVY CHAIN 6, AXONEMAL-LIKE-RELATED"/>
    <property type="match status" value="1"/>
</dbReference>
<dbReference type="InterPro" id="IPR026983">
    <property type="entry name" value="DHC"/>
</dbReference>
<dbReference type="InterPro" id="IPR041466">
    <property type="entry name" value="Dynein_AAA5_ext"/>
</dbReference>
<evidence type="ECO:0000256" key="1">
    <source>
        <dbReference type="ARBA" id="ARBA00004430"/>
    </source>
</evidence>
<evidence type="ECO:0000256" key="14">
    <source>
        <dbReference type="SAM" id="MobiDB-lite"/>
    </source>
</evidence>
<dbReference type="CTD" id="20315725"/>
<evidence type="ECO:0000256" key="5">
    <source>
        <dbReference type="ARBA" id="ARBA00022741"/>
    </source>
</evidence>
<evidence type="ECO:0000256" key="8">
    <source>
        <dbReference type="ARBA" id="ARBA00023054"/>
    </source>
</evidence>
<feature type="compositionally biased region" description="Basic and acidic residues" evidence="14">
    <location>
        <begin position="3573"/>
        <end position="3589"/>
    </location>
</feature>
<dbReference type="GO" id="GO:0005930">
    <property type="term" value="C:axoneme"/>
    <property type="evidence" value="ECO:0007669"/>
    <property type="project" value="UniProtKB-SubCell"/>
</dbReference>
<dbReference type="GO" id="GO:0005874">
    <property type="term" value="C:microtubule"/>
    <property type="evidence" value="ECO:0007669"/>
    <property type="project" value="UniProtKB-KW"/>
</dbReference>
<dbReference type="FunFam" id="1.10.8.1220:FF:000001">
    <property type="entry name" value="Dynein axonemal heavy chain 5"/>
    <property type="match status" value="1"/>
</dbReference>
<dbReference type="Gene3D" id="1.10.8.710">
    <property type="match status" value="1"/>
</dbReference>
<name>A0A074ZXY5_OPIVI</name>
<accession>A0A074ZXY5</accession>
<feature type="domain" description="AAA+ ATPase" evidence="15">
    <location>
        <begin position="1481"/>
        <end position="1584"/>
    </location>
</feature>
<feature type="domain" description="AAA+ ATPase" evidence="15">
    <location>
        <begin position="1762"/>
        <end position="1920"/>
    </location>
</feature>
<dbReference type="FunFam" id="3.40.50.300:FF:001145">
    <property type="entry name" value="Putative dynein heavy chain"/>
    <property type="match status" value="1"/>
</dbReference>
<dbReference type="KEGG" id="ovi:T265_01537"/>
<dbReference type="Gene3D" id="3.20.180.20">
    <property type="entry name" value="Dynein heavy chain, N-terminal domain 2"/>
    <property type="match status" value="1"/>
</dbReference>
<dbReference type="InterPro" id="IPR043157">
    <property type="entry name" value="Dynein_AAA1S"/>
</dbReference>
<dbReference type="InterPro" id="IPR042222">
    <property type="entry name" value="Dynein_2_N"/>
</dbReference>
<feature type="domain" description="AAA+ ATPase" evidence="15">
    <location>
        <begin position="2107"/>
        <end position="2255"/>
    </location>
</feature>
<keyword evidence="8 13" id="KW-0175">Coiled coil</keyword>
<dbReference type="FunFam" id="3.40.50.300:FF:001143">
    <property type="entry name" value="Dynein axonemal heavy chain 6"/>
    <property type="match status" value="1"/>
</dbReference>
<feature type="region of interest" description="Disordered" evidence="14">
    <location>
        <begin position="3573"/>
        <end position="3597"/>
    </location>
</feature>
<dbReference type="FunFam" id="1.20.920.30:FF:000005">
    <property type="entry name" value="Dynein, axonemal, heavy chain 2"/>
    <property type="match status" value="1"/>
</dbReference>
<evidence type="ECO:0000256" key="12">
    <source>
        <dbReference type="ARBA" id="ARBA00023273"/>
    </source>
</evidence>
<dbReference type="Pfam" id="PF22597">
    <property type="entry name" value="DYN_lid"/>
    <property type="match status" value="1"/>
</dbReference>
<dbReference type="InterPro" id="IPR041658">
    <property type="entry name" value="AAA_lid_11"/>
</dbReference>
<dbReference type="Gene3D" id="1.20.920.30">
    <property type="match status" value="1"/>
</dbReference>
<evidence type="ECO:0000256" key="11">
    <source>
        <dbReference type="ARBA" id="ARBA00023212"/>
    </source>
</evidence>
<keyword evidence="7" id="KW-0243">Dynein</keyword>
<organism evidence="16 17">
    <name type="scientific">Opisthorchis viverrini</name>
    <name type="common">Southeast Asian liver fluke</name>
    <dbReference type="NCBI Taxonomy" id="6198"/>
    <lineage>
        <taxon>Eukaryota</taxon>
        <taxon>Metazoa</taxon>
        <taxon>Spiralia</taxon>
        <taxon>Lophotrochozoa</taxon>
        <taxon>Platyhelminthes</taxon>
        <taxon>Trematoda</taxon>
        <taxon>Digenea</taxon>
        <taxon>Opisthorchiida</taxon>
        <taxon>Opisthorchiata</taxon>
        <taxon>Opisthorchiidae</taxon>
        <taxon>Opisthorchis</taxon>
    </lineage>
</organism>
<dbReference type="FunFam" id="3.10.490.20:FF:000005">
    <property type="entry name" value="Dynein axonemal heavy chain 6"/>
    <property type="match status" value="1"/>
</dbReference>
<dbReference type="Pfam" id="PF03028">
    <property type="entry name" value="Dynein_heavy"/>
    <property type="match status" value="1"/>
</dbReference>
<feature type="coiled-coil region" evidence="13">
    <location>
        <begin position="417"/>
        <end position="444"/>
    </location>
</feature>
<dbReference type="InterPro" id="IPR003593">
    <property type="entry name" value="AAA+_ATPase"/>
</dbReference>
<dbReference type="Gene3D" id="1.10.472.130">
    <property type="match status" value="1"/>
</dbReference>
<dbReference type="InterPro" id="IPR041228">
    <property type="entry name" value="Dynein_C"/>
</dbReference>
<dbReference type="InterPro" id="IPR035706">
    <property type="entry name" value="AAA_9"/>
</dbReference>
<dbReference type="InterPro" id="IPR054354">
    <property type="entry name" value="DYNC2H1-like_lid"/>
</dbReference>
<dbReference type="Pfam" id="PF12781">
    <property type="entry name" value="AAA_9"/>
    <property type="match status" value="1"/>
</dbReference>
<dbReference type="GO" id="GO:0030286">
    <property type="term" value="C:dynein complex"/>
    <property type="evidence" value="ECO:0007669"/>
    <property type="project" value="UniProtKB-KW"/>
</dbReference>
<protein>
    <recommendedName>
        <fullName evidence="15">AAA+ ATPase domain-containing protein</fullName>
    </recommendedName>
</protein>
<evidence type="ECO:0000256" key="3">
    <source>
        <dbReference type="ARBA" id="ARBA00022490"/>
    </source>
</evidence>
<keyword evidence="10" id="KW-0505">Motor protein</keyword>
<comment type="similarity">
    <text evidence="2">Belongs to the dynein heavy chain family.</text>
</comment>
<dbReference type="FunFam" id="3.40.50.300:FF:000063">
    <property type="entry name" value="dynein heavy chain 6, axonemal"/>
    <property type="match status" value="1"/>
</dbReference>
<dbReference type="Pfam" id="PF12777">
    <property type="entry name" value="MT"/>
    <property type="match status" value="2"/>
</dbReference>
<dbReference type="Gene3D" id="1.20.920.20">
    <property type="match status" value="2"/>
</dbReference>
<keyword evidence="12" id="KW-0966">Cell projection</keyword>
<dbReference type="FunFam" id="3.40.50.300:FF:000362">
    <property type="entry name" value="Dynein, axonemal, heavy chain 6"/>
    <property type="match status" value="1"/>
</dbReference>
<evidence type="ECO:0000256" key="9">
    <source>
        <dbReference type="ARBA" id="ARBA00023069"/>
    </source>
</evidence>
<dbReference type="InterPro" id="IPR027417">
    <property type="entry name" value="P-loop_NTPase"/>
</dbReference>
<evidence type="ECO:0000256" key="4">
    <source>
        <dbReference type="ARBA" id="ARBA00022701"/>
    </source>
</evidence>
<dbReference type="Gene3D" id="1.10.8.720">
    <property type="entry name" value="Region D6 of dynein motor"/>
    <property type="match status" value="1"/>
</dbReference>
<dbReference type="Pfam" id="PF12780">
    <property type="entry name" value="AAA_8"/>
    <property type="match status" value="1"/>
</dbReference>
<dbReference type="FunFam" id="3.40.50.300:FF:002141">
    <property type="entry name" value="Dynein heavy chain"/>
    <property type="match status" value="1"/>
</dbReference>
<dbReference type="FunFam" id="1.20.58.1120:FF:000007">
    <property type="entry name" value="Dynein heavy chain 4"/>
    <property type="match status" value="1"/>
</dbReference>
<dbReference type="GO" id="GO:0051959">
    <property type="term" value="F:dynein light intermediate chain binding"/>
    <property type="evidence" value="ECO:0007669"/>
    <property type="project" value="InterPro"/>
</dbReference>
<dbReference type="SUPFAM" id="SSF52540">
    <property type="entry name" value="P-loop containing nucleoside triphosphate hydrolases"/>
    <property type="match status" value="4"/>
</dbReference>
<dbReference type="InterPro" id="IPR042219">
    <property type="entry name" value="AAA_lid_11_sf"/>
</dbReference>
<dbReference type="OrthoDB" id="5593012at2759"/>
<dbReference type="InterPro" id="IPR035699">
    <property type="entry name" value="AAA_6"/>
</dbReference>
<reference evidence="16 17" key="1">
    <citation type="submission" date="2013-11" db="EMBL/GenBank/DDBJ databases">
        <title>Opisthorchis viverrini - life in the bile duct.</title>
        <authorList>
            <person name="Young N.D."/>
            <person name="Nagarajan N."/>
            <person name="Lin S.J."/>
            <person name="Korhonen P.K."/>
            <person name="Jex A.R."/>
            <person name="Hall R.S."/>
            <person name="Safavi-Hemami H."/>
            <person name="Kaewkong W."/>
            <person name="Bertrand D."/>
            <person name="Gao S."/>
            <person name="Seet Q."/>
            <person name="Wongkham S."/>
            <person name="Teh B.T."/>
            <person name="Wongkham C."/>
            <person name="Intapan P.M."/>
            <person name="Maleewong W."/>
            <person name="Yang X."/>
            <person name="Hu M."/>
            <person name="Wang Z."/>
            <person name="Hofmann A."/>
            <person name="Sternberg P.W."/>
            <person name="Tan P."/>
            <person name="Wang J."/>
            <person name="Gasser R.B."/>
        </authorList>
    </citation>
    <scope>NUCLEOTIDE SEQUENCE [LARGE SCALE GENOMIC DNA]</scope>
</reference>
<sequence length="4359" mass="497736">MVHRDVDMRLLIDEKIKGRLCFRKPTIAQYKRTSVPARPFIEPLTQLKEYQEHNSVEAIHSRAAAALTKRGSITPDDECKKKRLLSFATTKMDIPDSYIGTGSFVYKVPVIEAFTRGLEPANKQEKLLPNLVQLTHPHALRFGKCEVSEMLDEVASYEGETDILKIIQALREKPAIKFFYLTHALPKSSTKYHYYNLKVAPFDKLNRNNYYTLSLHGCTHVVTNDETEHISLERFETEYKTFMNICKIPTFARFRLWKGFTRWRKVIRYMKMDQCRRHLRDNLYIANSSLRPALLNVREMCYRISDMGLCKLEKGKTYTLLEFLTNQVNQLNEVCTRLCEFRELVKEVVRSACRTALLEAGFMPDDYFIEANANPMVMERNLYDIEELVEGCKLSAKRLQLEPIPYDIDHPLVGQAMKVVNLSLRQIRNNRAKLERRTEKMKTQTQTLGTSYLSSGYDVELFSEATDKMTFTEMAAKRKYCQRLTCFIRLADYQIVSTLHTLTVNSVYTLLDCLCDHLRHTPPVEEIASYQIKVNPLTEAPNLASSVKRPDNYRVSVEEAAGKPQPAFSVNALTAESDGTQVTKPLFVLEFILEHDKLYMIPDEPLFRDGILEIISKFQEQVFGIKNLVPDPYFDAFTRPIINNKFEEKTCGSGPQLQHMFAEDTGLKTIIENVKMSLSRAFEAVRAYMNTFKEIHDFYHENNLITTEGIQQAQKQAFDSMEHKDRLQTNMAFFRDNLLKHHREVLMTQLVPMQRSIGMFLIDTSTMRSLLLPSPNRCLELFHRLLPVDARAEVDRLVQETQEADYTLSLTPSTTVDFVKHLEFLVHMQTRIEPIEKEADVVKEIYDMIESFSVPVPPEDYAVYQTLLPSIERAKNSIDRALSERDIIVDMFFASLDKDVAEMLHDMKEAKQNINELVQTISGTSLEDQILSRASVRAASLVEFLQKWFPNVLRMEQPRIEELDLLVAEIKLKQLLWNSLEDWDEIYEQWLTADFLKLDTDELSATIQKYIKSVTMLEKGLPPNNVVPLLKAKVDGMKSKLPSIMDMRNPTLQPRHWQKLEELIGFHLAEMETPLSLGLLIELDAFSHAEAILEVSSQASSEASLEKLLKYLVYGELRSFLQRCVRHFCVAYFFHDECILLTLLIQVEDAWKSTEFTVLPYKDSKDIFIVGGTDEIQQLFDDSIINIATIASSRHVGPIKGRVEEWSALLDLFGKTLCYAIFIPKVGTAKVAKQFTRFLADSILSLVDEPVYTNDILAMLSPEGERVALGKGLKARGNVEDWLGKVEEAMFANLKRLMKISINSFDSSGRDEWLKSHANQIILTVEQLMWCRDITHILEDPFPEDRLEGLEEFEKKCFADLNQLAGMVRGELPKLLRSLLCALITIDVHARDMVTELVASKVDSLTNFDWQRQLRYYWDQDQDICVVRMASACYSYGYEYLGASPRLVITPLTDSTFSCKHSKYPGLFVRCYLCLMGALQLDLGGAPAGPAGTGKTETTKDLSKSVAKQCVVFNCSDGLDYKMMGRFFSGLAQSGAWCCFDEFNRIDIEVLSVIAQQLITIRNAKASKVSRFMFEGREIKLVPTCAAFITMNPGYAGRTELPDNLKSLFRPISMMVPDYRLIAEVILYSEGFESSKTLALKMTQMYKLCSEQLSQQDHYDFGMRALKSVLVMAGSLKRQNPDKPEDVVLIRALRDSNLPKFLKQDSVLFTAILQDLFPGVTLPEHDYGRFMAEIEAVLTKMGLQVVPAQVTKVIQFYETLLVRHGVMLVGPTGGGKTTVYRVLIKVLTNLHEAGLSSEVPEYQPVKTYVLNPKAITMGELYGEVNKLTLEWHDGLLASVVRKTCADTSEDHQWVICDGPVDALWIENMNTVLDDNKMLCLANSERIKLTNYVHMLFEVQDLAVASPATVSRCGMVYVDSEELGWMPYVKTWLTGLLDKLTSPVVDYLMNLFVNYVDPCLEFVTTQCTDVIPQVPIARVQTMCKLLEVLLTNPNAPSMTQEKHKLNPILAMSFVFSLIWGLAGGTIDANWDQVDAFVRNVFDDVGDARLPQHGDLWSCYVDMDTRRMDSWEKMLVSFTYKKEIPFFDMIVPTVDTVRYGYLLDKLLEVDQSVLFTGLTGVGKSVVARGTLNNIAAARNYVPTFLNFSAQTSSNRTQEIIESKLEKRKKGIRGAPKDKRVILFVDDLNMPRLDTYGSQPPIELLRQLKDFGGFYDRDKLEWITIQDVTLSAACGPPGGGRNPVTPRLIRHFSVFTIPPPSEVNLKQIFSTILKGFLREFPQGVRGAVDAIIGAAVEIYVRMGKELLPTPAKSHYVFNLRDLSKCVQGILQADPTVIRDKNAITRLFLHESLRVFHDRLISQEDKIFFYEMLVEMAGKYFGEDMEVESFSKTPILFGDFLKPGLPRSERLYEELTSTEKARTLLNEYLDEYNFSMSKEMKLVFFVDAIEHVCRIARMIRQDRGNALLVGVGGTGKQSLTKLAAYINDYQCFQIELTRGYDYQAFHEDLKKLYFWAGVENKPTVFLFTDTQIVVEEFLEDINNILNSGEVPNLFENEEYERLIIGCRPAAKEVGIPEGNRDAIFDFCINRVRNNLHVVLCMSPVGSNFRVRCRMFPSLVNCCTIDWFVEWPEDALYGVALSSFEHVDLGSPEVKECVARLSTEIHLSVSEAADRFYLELKRPYYTTPTSYLELLNLYLSMLATKTNDVHFFSVVEQQSTTGVNVLFLLFYQILTYNFLSPLFHALKRELSELRNKFRNGLDKILETNELVVSMEVELTAMRPTLEVKQRDTEKLMHKLGEDQEQADIVRTRVKEDEAIAKQKAQETQAIADDAQRDLDEAVPALEAANKALDSLDKNDISEIRVFTKPPQLVQTVMEAVCLMLGQKPDWATAKSLLGDSNFLRRLVEYPKDEISDALLKKLKKYIDNPDFVPEVVEKTSKACKSMCMWVRALDLYARLFRLVEPKRKRQVYSTPILIAYTEKQTTGVIAWGRYGFRRNNWRHVGAPLRQLCCSLIIHFPSFPPSDRLEAANAELDVVVQKLRQKQAELAAVERKIAILQSEFDVSVAEKKKLEHRLALTTARLKRAAKLTTALADEQDRWSLSVDQFQAQIANIVGDVFVAAACVAYYGAFTADYRENLVNKWVARCRELGIPVSEDPSLFNVLGNAFELRQWNTQGLPRDQISTDNAILVTRTRRWPLMIDPQEQANRWIRTMEEENNLQVIKLTDMNLLRSLETCIRLGYPMLIEDVGETLDPALEPVLLRQTFVSSGRLLIRLGDSDVDYDKNFHLYLTTKMANPHYLPEVSIKVTLINFTVTPAGLEDQLLGDVTGIERPELEEQRSQLIVRINTDRNQLKATEDRILKLLFESEGNILDNEDLINTLNESKVKSGEINKRLTEATSTEQKITNARSKYSPVAARGSVMYFVITTMAEIDSMYQFSLKYFKNLFISTIQDSPESPILEERIQILLSTTTLATYNSVARSLFERDKLVFSFMLCAQIMRQQGGITSPEWNYFLLGSGNLEWARPPQPEETKGWLSAQQWRRLVDLAHYFPEQFSSLPKDLIDGTIMLDFDPPTKDRMERRSSITSGREDNYLLTPNGPERRATRYNSELRSFQKLLLISNFSKEEVVRAVTDFIRSNLGPEFIEAPECSLSLLFKEMDRQTPLVFILSPGSDPMGQLQRFAKEHGFADRIHSVSLGQGQGPAAEKLMEQAARNGDWVFLQNCHLAASWMIRLEELVKKRSDDPRPTNREFRLFLSSMPAKSFPISVLQNSVKVTNEPPKGLRANLSRALNELTAESFETHCRLHDTILPVEDMTQDHLLRLMEMEKNIGSMGIMAKYGLYRELGEGERDLAEACIPTEKSINKHVDIDLVHQPLPTKESVLGETWRKLVFGICFFHAIVLERKKFGPLGWNISYDFNDSDRECALLNLDMFCQDRGVPWDALTYITSEITYGGRVTDFWDQRCLRTILERFFHPKTLEPTYTYSPSGIYYPPERQKLQDYKDYVLNLPLNASPELFGMHENANLVYQIQETNNLIATVLNIQPRTGAVGTGKTNDEIVHDLANTILERIPDGLDLKIAKPEFFLTDQKGRVDSLTTVMTQEVDRFNKLLHIVKDSLRQLQKAIKGFVVMSEGLEEVYTAFLHNQIPKMWSAAAYPSLKPLSSWVTDLALRCDFINCWMSRGRPRSFWISGFFFPQGFLTGTLQNYARKYDYPIDHLSFDFTVLPHYRDQEAVSKAMATLGFNQTLEADLALNDPEDGVLIHGLFMDGFRWDDERMELADSILGETLAQMPVLHMKPEMDLKPDPKKYVAPLYKTSARAGVLSTTGMSTNFIVDISLKTSSSPKYWIERGAALICERDVEN</sequence>
<dbReference type="InterPro" id="IPR024317">
    <property type="entry name" value="Dynein_heavy_chain_D4_dom"/>
</dbReference>
<dbReference type="InterPro" id="IPR004273">
    <property type="entry name" value="Dynein_heavy_D6_P-loop"/>
</dbReference>
<feature type="coiled-coil region" evidence="13">
    <location>
        <begin position="3020"/>
        <end position="3057"/>
    </location>
</feature>
<evidence type="ECO:0000259" key="15">
    <source>
        <dbReference type="SMART" id="SM00382"/>
    </source>
</evidence>
<evidence type="ECO:0000256" key="7">
    <source>
        <dbReference type="ARBA" id="ARBA00023017"/>
    </source>
</evidence>
<dbReference type="Pfam" id="PF18199">
    <property type="entry name" value="Dynein_C"/>
    <property type="match status" value="1"/>
</dbReference>
<dbReference type="GO" id="GO:0007018">
    <property type="term" value="P:microtubule-based movement"/>
    <property type="evidence" value="ECO:0007669"/>
    <property type="project" value="InterPro"/>
</dbReference>
<dbReference type="InterPro" id="IPR042228">
    <property type="entry name" value="Dynein_linker_3"/>
</dbReference>
<keyword evidence="6" id="KW-0067">ATP-binding</keyword>
<proteinExistence type="inferred from homology"/>
<keyword evidence="5" id="KW-0547">Nucleotide-binding</keyword>
<dbReference type="GO" id="GO:0005524">
    <property type="term" value="F:ATP binding"/>
    <property type="evidence" value="ECO:0007669"/>
    <property type="project" value="UniProtKB-KW"/>
</dbReference>
<evidence type="ECO:0000256" key="13">
    <source>
        <dbReference type="SAM" id="Coils"/>
    </source>
</evidence>
<keyword evidence="11" id="KW-0206">Cytoskeleton</keyword>
<keyword evidence="3" id="KW-0963">Cytoplasm</keyword>
<dbReference type="Gene3D" id="1.20.58.1120">
    <property type="match status" value="1"/>
</dbReference>
<dbReference type="EMBL" id="KL596635">
    <property type="protein sequence ID" value="KER32308.1"/>
    <property type="molecule type" value="Genomic_DNA"/>
</dbReference>
<evidence type="ECO:0000256" key="10">
    <source>
        <dbReference type="ARBA" id="ARBA00023175"/>
    </source>
</evidence>
<dbReference type="Proteomes" id="UP000054324">
    <property type="component" value="Unassembled WGS sequence"/>
</dbReference>
<evidence type="ECO:0000313" key="17">
    <source>
        <dbReference type="Proteomes" id="UP000054324"/>
    </source>
</evidence>
<dbReference type="Gene3D" id="3.10.490.20">
    <property type="match status" value="1"/>
</dbReference>
<dbReference type="InterPro" id="IPR043160">
    <property type="entry name" value="Dynein_C_barrel"/>
</dbReference>
<dbReference type="Gene3D" id="1.20.140.100">
    <property type="entry name" value="Dynein heavy chain, N-terminal domain 2"/>
    <property type="match status" value="1"/>
</dbReference>
<feature type="coiled-coil region" evidence="13">
    <location>
        <begin position="893"/>
        <end position="927"/>
    </location>
</feature>
<dbReference type="PANTHER" id="PTHR22878:SF68">
    <property type="entry name" value="DYNEIN HEAVY CHAIN 6, AXONEMAL-LIKE"/>
    <property type="match status" value="1"/>
</dbReference>
<dbReference type="GeneID" id="20315725"/>
<dbReference type="Gene3D" id="1.20.1270.280">
    <property type="match status" value="1"/>
</dbReference>
<dbReference type="Pfam" id="PF12774">
    <property type="entry name" value="AAA_6"/>
    <property type="match status" value="1"/>
</dbReference>
<evidence type="ECO:0000313" key="16">
    <source>
        <dbReference type="EMBL" id="KER32308.1"/>
    </source>
</evidence>
<dbReference type="Pfam" id="PF18198">
    <property type="entry name" value="AAA_lid_11"/>
    <property type="match status" value="1"/>
</dbReference>
<dbReference type="Pfam" id="PF08393">
    <property type="entry name" value="DHC_N2"/>
    <property type="match status" value="3"/>
</dbReference>
<dbReference type="STRING" id="6198.A0A074ZXY5"/>
<keyword evidence="17" id="KW-1185">Reference proteome</keyword>
<evidence type="ECO:0000256" key="2">
    <source>
        <dbReference type="ARBA" id="ARBA00008887"/>
    </source>
</evidence>
<comment type="subcellular location">
    <subcellularLocation>
        <location evidence="1">Cytoplasm</location>
        <location evidence="1">Cytoskeleton</location>
        <location evidence="1">Cilium axoneme</location>
    </subcellularLocation>
</comment>
<dbReference type="GO" id="GO:0045505">
    <property type="term" value="F:dynein intermediate chain binding"/>
    <property type="evidence" value="ECO:0007669"/>
    <property type="project" value="InterPro"/>
</dbReference>
<keyword evidence="9" id="KW-0969">Cilium</keyword>
<dbReference type="FunFam" id="1.20.1270.280:FF:000009">
    <property type="entry name" value="Dynein, axonemal, heavy chain 6"/>
    <property type="match status" value="1"/>
</dbReference>
<dbReference type="RefSeq" id="XP_009163860.1">
    <property type="nucleotide sequence ID" value="XM_009165596.1"/>
</dbReference>
<dbReference type="Gene3D" id="6.10.140.1060">
    <property type="match status" value="1"/>
</dbReference>
<evidence type="ECO:0000256" key="6">
    <source>
        <dbReference type="ARBA" id="ARBA00022840"/>
    </source>
</evidence>
<gene>
    <name evidence="16" type="ORF">T265_01537</name>
</gene>
<keyword evidence="4" id="KW-0493">Microtubule</keyword>
<dbReference type="SMART" id="SM00382">
    <property type="entry name" value="AAA"/>
    <property type="match status" value="3"/>
</dbReference>
<dbReference type="Gene3D" id="3.40.50.300">
    <property type="entry name" value="P-loop containing nucleotide triphosphate hydrolases"/>
    <property type="match status" value="5"/>
</dbReference>
<dbReference type="Pfam" id="PF12775">
    <property type="entry name" value="AAA_7"/>
    <property type="match status" value="1"/>
</dbReference>
<dbReference type="Pfam" id="PF17852">
    <property type="entry name" value="Dynein_AAA_lid"/>
    <property type="match status" value="1"/>
</dbReference>
<dbReference type="InterPro" id="IPR013602">
    <property type="entry name" value="Dynein_heavy_linker"/>
</dbReference>
<dbReference type="Gene3D" id="1.10.287.2620">
    <property type="match status" value="1"/>
</dbReference>
<dbReference type="InterPro" id="IPR024743">
    <property type="entry name" value="Dynein_HC_stalk"/>
</dbReference>